<dbReference type="Gene3D" id="3.40.1170.60">
    <property type="match status" value="1"/>
</dbReference>
<dbReference type="InterPro" id="IPR036775">
    <property type="entry name" value="DNA_pol_Y-fam_lit_finger_sf"/>
</dbReference>
<feature type="compositionally biased region" description="Polar residues" evidence="1">
    <location>
        <begin position="444"/>
        <end position="454"/>
    </location>
</feature>
<proteinExistence type="predicted"/>
<dbReference type="Pfam" id="PF11799">
    <property type="entry name" value="IMS_C"/>
    <property type="match status" value="1"/>
</dbReference>
<keyword evidence="4" id="KW-1185">Reference proteome</keyword>
<protein>
    <submittedName>
        <fullName evidence="3">DNA-repair protein, UmuC-like, N-terminal</fullName>
    </submittedName>
</protein>
<dbReference type="AlphaFoldDB" id="A0A1W5CR69"/>
<dbReference type="GO" id="GO:0070987">
    <property type="term" value="P:error-free translesion synthesis"/>
    <property type="evidence" value="ECO:0007669"/>
    <property type="project" value="UniProtKB-ARBA"/>
</dbReference>
<dbReference type="InterPro" id="IPR043128">
    <property type="entry name" value="Rev_trsase/Diguanyl_cyclase"/>
</dbReference>
<dbReference type="Proteomes" id="UP000192927">
    <property type="component" value="Unassembled WGS sequence"/>
</dbReference>
<feature type="region of interest" description="Disordered" evidence="1">
    <location>
        <begin position="392"/>
        <end position="454"/>
    </location>
</feature>
<evidence type="ECO:0000313" key="3">
    <source>
        <dbReference type="EMBL" id="SLM33374.1"/>
    </source>
</evidence>
<evidence type="ECO:0000256" key="1">
    <source>
        <dbReference type="SAM" id="MobiDB-lite"/>
    </source>
</evidence>
<dbReference type="Gene3D" id="3.30.1490.100">
    <property type="entry name" value="DNA polymerase, Y-family, little finger domain"/>
    <property type="match status" value="1"/>
</dbReference>
<organism evidence="3 4">
    <name type="scientific">Lasallia pustulata</name>
    <dbReference type="NCBI Taxonomy" id="136370"/>
    <lineage>
        <taxon>Eukaryota</taxon>
        <taxon>Fungi</taxon>
        <taxon>Dikarya</taxon>
        <taxon>Ascomycota</taxon>
        <taxon>Pezizomycotina</taxon>
        <taxon>Lecanoromycetes</taxon>
        <taxon>OSLEUM clade</taxon>
        <taxon>Umbilicariomycetidae</taxon>
        <taxon>Umbilicariales</taxon>
        <taxon>Umbilicariaceae</taxon>
        <taxon>Lasallia</taxon>
    </lineage>
</organism>
<dbReference type="InterPro" id="IPR001126">
    <property type="entry name" value="UmuC"/>
</dbReference>
<feature type="compositionally biased region" description="Acidic residues" evidence="1">
    <location>
        <begin position="392"/>
        <end position="408"/>
    </location>
</feature>
<dbReference type="GO" id="GO:0006281">
    <property type="term" value="P:DNA repair"/>
    <property type="evidence" value="ECO:0007669"/>
    <property type="project" value="InterPro"/>
</dbReference>
<name>A0A1W5CR69_9LECA</name>
<sequence>MGRSQPANRAAERNDGRIIIHFDYDCFYASVFEAENPALRSLPLAVQQKQIIVTCNYEARRRGLHKLQLIREARKQCPDVIVVLGEDLTRFRNASKELYHFLQGFCWSRKVERLGFDEVFLDVTDVIDYNLDLLNHNDLIHSFFHLDRSDPTVGFAYDASHVSGPTFPIGLSTASSPPPSTAKLSGDPLELRLRLGGHLAQHIRHKLEEHKGYTATVGVSTNKLLSKLVGNLNKPKGQTTLVPPYVASSDHEESNVTTFIDAHDIGKIPGIGFKLAQKIRHHVLGREATFHAGLVYSIKENVTVKDVRLYPGMSGELLENLLGGPGFPKGIGAKIWSLIHGVDNTEVGKARKVPQQISIEDSYTRLDTMQEIRKELNMLASSLIKRMQVDLTEADDEDDPPMKEEEESSATITTTEHKGPVVRRWIAHPRTLRLTTRPRPPSNPDGSRTRSFNRISRSCPMPMFVFSFTESVDALADKLVNDALIPAFRKLHPEKSGWNLSLVNVGATNMAEAATDSKDGAGRDIGKMFRKQTDMLKEWKVEDRDVAPTNDNERENIPSDNTIRMEEGWDPRHGFGAGLLSTKDPSLDNDIVDMEGGGFSSHGSKATLLSTRHGSVDDDAWHSEGDASDFGDACSICRAVVPPFAMLAHERFHAMPD</sequence>
<dbReference type="InterPro" id="IPR043502">
    <property type="entry name" value="DNA/RNA_pol_sf"/>
</dbReference>
<dbReference type="Gene3D" id="3.30.70.270">
    <property type="match status" value="1"/>
</dbReference>
<dbReference type="Pfam" id="PF00817">
    <property type="entry name" value="IMS"/>
    <property type="match status" value="1"/>
</dbReference>
<dbReference type="PROSITE" id="PS50173">
    <property type="entry name" value="UMUC"/>
    <property type="match status" value="1"/>
</dbReference>
<accession>A0A1W5CR69</accession>
<dbReference type="SUPFAM" id="SSF56672">
    <property type="entry name" value="DNA/RNA polymerases"/>
    <property type="match status" value="1"/>
</dbReference>
<reference evidence="4" key="1">
    <citation type="submission" date="2017-03" db="EMBL/GenBank/DDBJ databases">
        <authorList>
            <person name="Sharma R."/>
            <person name="Thines M."/>
        </authorList>
    </citation>
    <scope>NUCLEOTIDE SEQUENCE [LARGE SCALE GENOMIC DNA]</scope>
</reference>
<feature type="domain" description="UmuC" evidence="2">
    <location>
        <begin position="19"/>
        <end position="272"/>
    </location>
</feature>
<evidence type="ECO:0000259" key="2">
    <source>
        <dbReference type="PROSITE" id="PS50173"/>
    </source>
</evidence>
<evidence type="ECO:0000313" key="4">
    <source>
        <dbReference type="Proteomes" id="UP000192927"/>
    </source>
</evidence>
<dbReference type="EMBL" id="FWEW01000034">
    <property type="protein sequence ID" value="SLM33374.1"/>
    <property type="molecule type" value="Genomic_DNA"/>
</dbReference>
<dbReference type="PANTHER" id="PTHR46404:SF1">
    <property type="entry name" value="DNA POLYMERASE IOTA"/>
    <property type="match status" value="1"/>
</dbReference>
<dbReference type="GO" id="GO:0003684">
    <property type="term" value="F:damaged DNA binding"/>
    <property type="evidence" value="ECO:0007669"/>
    <property type="project" value="InterPro"/>
</dbReference>
<dbReference type="InterPro" id="IPR017961">
    <property type="entry name" value="DNA_pol_Y-fam_little_finger"/>
</dbReference>
<dbReference type="PANTHER" id="PTHR46404">
    <property type="entry name" value="DNA POLYMERASE IOTA"/>
    <property type="match status" value="1"/>
</dbReference>
<dbReference type="FunFam" id="3.40.1170.60:FF:000006">
    <property type="entry name" value="DNA polymerase iota"/>
    <property type="match status" value="1"/>
</dbReference>
<dbReference type="GO" id="GO:0003887">
    <property type="term" value="F:DNA-directed DNA polymerase activity"/>
    <property type="evidence" value="ECO:0007669"/>
    <property type="project" value="TreeGrafter"/>
</dbReference>